<dbReference type="NCBIfam" id="TIGR00777">
    <property type="entry name" value="ahpD"/>
    <property type="match status" value="1"/>
</dbReference>
<dbReference type="AlphaFoldDB" id="A0A1W6ZZW5"/>
<evidence type="ECO:0000313" key="4">
    <source>
        <dbReference type="Proteomes" id="UP000194137"/>
    </source>
</evidence>
<evidence type="ECO:0000256" key="1">
    <source>
        <dbReference type="HAMAP-Rule" id="MF_01676"/>
    </source>
</evidence>
<dbReference type="GO" id="GO:0032843">
    <property type="term" value="F:hydroperoxide reductase activity"/>
    <property type="evidence" value="ECO:0007669"/>
    <property type="project" value="InterPro"/>
</dbReference>
<dbReference type="Gene3D" id="1.20.1290.10">
    <property type="entry name" value="AhpD-like"/>
    <property type="match status" value="1"/>
</dbReference>
<dbReference type="GO" id="GO:0051920">
    <property type="term" value="F:peroxiredoxin activity"/>
    <property type="evidence" value="ECO:0007669"/>
    <property type="project" value="InterPro"/>
</dbReference>
<dbReference type="PANTHER" id="PTHR33930">
    <property type="entry name" value="ALKYL HYDROPEROXIDE REDUCTASE AHPD"/>
    <property type="match status" value="1"/>
</dbReference>
<dbReference type="InterPro" id="IPR029032">
    <property type="entry name" value="AhpD-like"/>
</dbReference>
<keyword evidence="1" id="KW-0560">Oxidoreductase</keyword>
<keyword evidence="1" id="KW-0676">Redox-active center</keyword>
<dbReference type="Proteomes" id="UP000194137">
    <property type="component" value="Chromosome"/>
</dbReference>
<dbReference type="EC" id="1.11.1.28" evidence="1"/>
<sequence>MPIEALKNRLPAFAKDVKLNLSSMLSDETLPTQQRYGLFLACAIATRNADVIRAFEVLAREHLSPQALDASRAAAVMMAMNNIYYRFVHLSSNKAYETKPARLRMNVIANPGVDKADFELWSLAVSAINGCGKCIDAHDKVLRDAGVNEDAIQNGVRYAAIIQSVAVSLEAAEATASFAQAAE</sequence>
<dbReference type="KEGG" id="psin:CAK95_10900"/>
<keyword evidence="1" id="KW-0575">Peroxidase</keyword>
<accession>A0A1W6ZZW5</accession>
<comment type="similarity">
    <text evidence="1">Belongs to the AhpD family.</text>
</comment>
<keyword evidence="4" id="KW-1185">Reference proteome</keyword>
<dbReference type="EMBL" id="CP021112">
    <property type="protein sequence ID" value="ARQ02896.1"/>
    <property type="molecule type" value="Genomic_DNA"/>
</dbReference>
<feature type="disulfide bond" evidence="1">
    <location>
        <begin position="131"/>
        <end position="134"/>
    </location>
</feature>
<keyword evidence="1" id="KW-1015">Disulfide bond</keyword>
<dbReference type="SUPFAM" id="SSF69118">
    <property type="entry name" value="AhpD-like"/>
    <property type="match status" value="1"/>
</dbReference>
<dbReference type="Pfam" id="PF02627">
    <property type="entry name" value="CMD"/>
    <property type="match status" value="1"/>
</dbReference>
<dbReference type="HAMAP" id="MF_01676">
    <property type="entry name" value="AhpD"/>
    <property type="match status" value="1"/>
</dbReference>
<organism evidence="3 4">
    <name type="scientific">Pseudorhodoplanes sinuspersici</name>
    <dbReference type="NCBI Taxonomy" id="1235591"/>
    <lineage>
        <taxon>Bacteria</taxon>
        <taxon>Pseudomonadati</taxon>
        <taxon>Pseudomonadota</taxon>
        <taxon>Alphaproteobacteria</taxon>
        <taxon>Hyphomicrobiales</taxon>
        <taxon>Pseudorhodoplanes</taxon>
    </lineage>
</organism>
<dbReference type="PANTHER" id="PTHR33930:SF7">
    <property type="entry name" value="ALKYL HYDROPEROXIDE REDUCTASE AHPD"/>
    <property type="match status" value="1"/>
</dbReference>
<dbReference type="STRING" id="1235591.CAK95_10900"/>
<dbReference type="GO" id="GO:0045454">
    <property type="term" value="P:cell redox homeostasis"/>
    <property type="evidence" value="ECO:0007669"/>
    <property type="project" value="TreeGrafter"/>
</dbReference>
<comment type="catalytic activity">
    <reaction evidence="1">
        <text>N(6)-[(R)-dihydrolipoyl]-L-lysyl-[lipoyl-carrier protein] + a hydroperoxide = N(6)-[(R)-lipoyl]-L-lysyl-[lipoyl-carrier protein] + an alcohol + H2O</text>
        <dbReference type="Rhea" id="RHEA:62636"/>
        <dbReference type="Rhea" id="RHEA-COMP:10502"/>
        <dbReference type="Rhea" id="RHEA-COMP:16355"/>
        <dbReference type="ChEBI" id="CHEBI:15377"/>
        <dbReference type="ChEBI" id="CHEBI:30879"/>
        <dbReference type="ChEBI" id="CHEBI:35924"/>
        <dbReference type="ChEBI" id="CHEBI:83099"/>
        <dbReference type="ChEBI" id="CHEBI:83100"/>
        <dbReference type="EC" id="1.11.1.28"/>
    </reaction>
</comment>
<comment type="function">
    <text evidence="1">Antioxidant protein with alkyl hydroperoxidase activity. Required for the reduction of the AhpC active site cysteine residues and for the regeneration of the AhpC enzyme activity.</text>
</comment>
<dbReference type="RefSeq" id="WP_086091345.1">
    <property type="nucleotide sequence ID" value="NZ_CP021112.1"/>
</dbReference>
<dbReference type="OrthoDB" id="9801997at2"/>
<gene>
    <name evidence="1" type="primary">ahpD</name>
    <name evidence="3" type="ORF">CAK95_10900</name>
</gene>
<dbReference type="InterPro" id="IPR004674">
    <property type="entry name" value="AhpD"/>
</dbReference>
<name>A0A1W6ZZW5_9HYPH</name>
<feature type="active site" description="Proton donor" evidence="1">
    <location>
        <position position="131"/>
    </location>
</feature>
<feature type="active site" description="Cysteine sulfenic acid (-SOH) intermediate" evidence="1">
    <location>
        <position position="134"/>
    </location>
</feature>
<reference evidence="3 4" key="1">
    <citation type="submission" date="2017-05" db="EMBL/GenBank/DDBJ databases">
        <title>Full genome sequence of Pseudorhodoplanes sinuspersici.</title>
        <authorList>
            <person name="Dastgheib S.M.M."/>
            <person name="Shavandi M."/>
            <person name="Tirandaz H."/>
        </authorList>
    </citation>
    <scope>NUCLEOTIDE SEQUENCE [LARGE SCALE GENOMIC DNA]</scope>
    <source>
        <strain evidence="3 4">RIPI110</strain>
    </source>
</reference>
<dbReference type="InterPro" id="IPR003779">
    <property type="entry name" value="CMD-like"/>
</dbReference>
<evidence type="ECO:0000259" key="2">
    <source>
        <dbReference type="Pfam" id="PF02627"/>
    </source>
</evidence>
<dbReference type="InterPro" id="IPR004675">
    <property type="entry name" value="AhpD_core"/>
</dbReference>
<dbReference type="GO" id="GO:0006979">
    <property type="term" value="P:response to oxidative stress"/>
    <property type="evidence" value="ECO:0007669"/>
    <property type="project" value="InterPro"/>
</dbReference>
<protein>
    <recommendedName>
        <fullName evidence="1">Alkyl hydroperoxide reductase AhpD</fullName>
        <ecNumber evidence="1">1.11.1.28</ecNumber>
    </recommendedName>
    <alternativeName>
        <fullName evidence="1">Alkylhydroperoxidase AhpD</fullName>
    </alternativeName>
</protein>
<evidence type="ECO:0000313" key="3">
    <source>
        <dbReference type="EMBL" id="ARQ02896.1"/>
    </source>
</evidence>
<keyword evidence="1" id="KW-0049">Antioxidant</keyword>
<feature type="disulfide bond" description="Interchain (with AhpC); in linked form" evidence="1">
    <location>
        <position position="134"/>
    </location>
</feature>
<proteinExistence type="inferred from homology"/>
<dbReference type="NCBIfam" id="TIGR00778">
    <property type="entry name" value="ahpD_dom"/>
    <property type="match status" value="1"/>
</dbReference>
<dbReference type="GO" id="GO:0015036">
    <property type="term" value="F:disulfide oxidoreductase activity"/>
    <property type="evidence" value="ECO:0007669"/>
    <property type="project" value="TreeGrafter"/>
</dbReference>
<feature type="domain" description="Carboxymuconolactone decarboxylase-like" evidence="2">
    <location>
        <begin position="101"/>
        <end position="175"/>
    </location>
</feature>